<proteinExistence type="predicted"/>
<reference evidence="2" key="1">
    <citation type="journal article" date="2021" name="Genome Biol. Evol.">
        <title>Genomic rearrangements and sequence evolution across brown algal organelles.</title>
        <authorList>
            <person name="Starko S."/>
            <person name="Bringloe T.T."/>
            <person name="Gomez M.S."/>
            <person name="Darby H."/>
            <person name="Graham S.W."/>
            <person name="Martone P.T."/>
        </authorList>
    </citation>
    <scope>NUCLEOTIDE SEQUENCE</scope>
</reference>
<dbReference type="InterPro" id="IPR042106">
    <property type="entry name" value="Nuo/plastoQ_OxRdtase_6_NuoJ"/>
</dbReference>
<dbReference type="Gene3D" id="1.20.120.1200">
    <property type="entry name" value="NADH-ubiquinone/plastoquinone oxidoreductase chain 6, subunit NuoJ"/>
    <property type="match status" value="1"/>
</dbReference>
<dbReference type="PANTHER" id="PTHR33269:SF17">
    <property type="entry name" value="NADH-UBIQUINONE OXIDOREDUCTASE CHAIN 6"/>
    <property type="match status" value="1"/>
</dbReference>
<dbReference type="Pfam" id="PF00499">
    <property type="entry name" value="Oxidored_q3"/>
    <property type="match status" value="1"/>
</dbReference>
<feature type="transmembrane region" description="Helical" evidence="1">
    <location>
        <begin position="126"/>
        <end position="142"/>
    </location>
</feature>
<sequence>MFNNLVGFTMVNKVFFSVVVFILFFLSLGVNVVIAKNPVYSIFYLVLFFITGSCLIALFGYDYLALIFILVYVGAIAVLFLFVIMILDIKIVNKPTIFHKVTSIDFVGHCTILLVIFCIFSPNFFFFFNMFLAFFFVCWYYFMMAMWPFFDFIVLMGDPIFSPICLIDPYFFMQFEGFEELPQCVHSLVDNSWKIFSFHNIFEVCSLLSGYFYKVLYCVYPSNWYFLLNDYKVDFRIIDIFWVFKYEGVNICEMTRHSLESECDIDMKCIECVEQSRANLLKLGKFIAYFKAVEEIYSNVLDDIRLCELDVNHILWVDFDSSVKNLQVLYTDFTLWFILCGGILLVAMISCISLALPSKQNSFNKKLSFKFSKRLKKVNFKSSENYN</sequence>
<keyword evidence="1" id="KW-0472">Membrane</keyword>
<dbReference type="AlphaFoldDB" id="A0A8F0K280"/>
<protein>
    <submittedName>
        <fullName evidence="2">NADH dehydrogenase subunit 6</fullName>
    </submittedName>
</protein>
<dbReference type="PANTHER" id="PTHR33269">
    <property type="entry name" value="NADH-UBIQUINONE OXIDOREDUCTASE CHAIN 6"/>
    <property type="match status" value="1"/>
</dbReference>
<keyword evidence="2" id="KW-0496">Mitochondrion</keyword>
<evidence type="ECO:0000313" key="2">
    <source>
        <dbReference type="EMBL" id="QWK44973.1"/>
    </source>
</evidence>
<feature type="transmembrane region" description="Helical" evidence="1">
    <location>
        <begin position="333"/>
        <end position="356"/>
    </location>
</feature>
<accession>A0A8F0K280</accession>
<gene>
    <name evidence="2" type="primary">nad6</name>
</gene>
<organism evidence="2">
    <name type="scientific">Protohalopteris sp</name>
    <dbReference type="NCBI Taxonomy" id="2843287"/>
    <lineage>
        <taxon>Eukaryota</taxon>
        <taxon>Sar</taxon>
        <taxon>Stramenopiles</taxon>
        <taxon>Ochrophyta</taxon>
        <taxon>PX clade</taxon>
        <taxon>Phaeophyceae</taxon>
        <taxon>Sphacelariales</taxon>
        <taxon>Stypocaulaceae</taxon>
        <taxon>Protohalopteris</taxon>
    </lineage>
</organism>
<feature type="transmembrane region" description="Helical" evidence="1">
    <location>
        <begin position="101"/>
        <end position="120"/>
    </location>
</feature>
<keyword evidence="1" id="KW-1133">Transmembrane helix</keyword>
<feature type="transmembrane region" description="Helical" evidence="1">
    <location>
        <begin position="14"/>
        <end position="35"/>
    </location>
</feature>
<name>A0A8F0K280_9PHAE</name>
<dbReference type="InterPro" id="IPR001457">
    <property type="entry name" value="NADH_UbQ/plastoQ_OxRdtase_su6"/>
</dbReference>
<feature type="transmembrane region" description="Helical" evidence="1">
    <location>
        <begin position="67"/>
        <end position="89"/>
    </location>
</feature>
<keyword evidence="1" id="KW-0812">Transmembrane</keyword>
<dbReference type="GO" id="GO:0008137">
    <property type="term" value="F:NADH dehydrogenase (ubiquinone) activity"/>
    <property type="evidence" value="ECO:0007669"/>
    <property type="project" value="InterPro"/>
</dbReference>
<evidence type="ECO:0000256" key="1">
    <source>
        <dbReference type="SAM" id="Phobius"/>
    </source>
</evidence>
<dbReference type="EMBL" id="MZ156064">
    <property type="protein sequence ID" value="QWK44973.1"/>
    <property type="molecule type" value="Genomic_DNA"/>
</dbReference>
<geneLocation type="mitochondrion" evidence="2"/>
<feature type="transmembrane region" description="Helical" evidence="1">
    <location>
        <begin position="42"/>
        <end position="61"/>
    </location>
</feature>